<protein>
    <recommendedName>
        <fullName evidence="4">AIG1-type G domain-containing protein</fullName>
    </recommendedName>
</protein>
<accession>I3K492</accession>
<dbReference type="InParanoid" id="I3K492"/>
<dbReference type="STRING" id="8128.ENSONIP00000015937"/>
<reference evidence="6" key="1">
    <citation type="submission" date="2012-01" db="EMBL/GenBank/DDBJ databases">
        <title>The Genome Sequence of Oreochromis niloticus (Nile Tilapia).</title>
        <authorList>
            <consortium name="Broad Institute Genome Assembly Team"/>
            <consortium name="Broad Institute Sequencing Platform"/>
            <person name="Di Palma F."/>
            <person name="Johnson J."/>
            <person name="Lander E.S."/>
            <person name="Lindblad-Toh K."/>
        </authorList>
    </citation>
    <scope>NUCLEOTIDE SEQUENCE [LARGE SCALE GENOMIC DNA]</scope>
</reference>
<evidence type="ECO:0000313" key="6">
    <source>
        <dbReference type="Proteomes" id="UP000005207"/>
    </source>
</evidence>
<evidence type="ECO:0000313" key="5">
    <source>
        <dbReference type="Ensembl" id="ENSONIP00000015937.2"/>
    </source>
</evidence>
<dbReference type="GO" id="GO:0005525">
    <property type="term" value="F:GTP binding"/>
    <property type="evidence" value="ECO:0007669"/>
    <property type="project" value="UniProtKB-KW"/>
</dbReference>
<evidence type="ECO:0000256" key="1">
    <source>
        <dbReference type="ARBA" id="ARBA00008535"/>
    </source>
</evidence>
<dbReference type="Ensembl" id="ENSONIT00000015952.2">
    <property type="protein sequence ID" value="ENSONIP00000015937.2"/>
    <property type="gene ID" value="ENSONIG00000012664.2"/>
</dbReference>
<organism evidence="5 6">
    <name type="scientific">Oreochromis niloticus</name>
    <name type="common">Nile tilapia</name>
    <name type="synonym">Tilapia nilotica</name>
    <dbReference type="NCBI Taxonomy" id="8128"/>
    <lineage>
        <taxon>Eukaryota</taxon>
        <taxon>Metazoa</taxon>
        <taxon>Chordata</taxon>
        <taxon>Craniata</taxon>
        <taxon>Vertebrata</taxon>
        <taxon>Euteleostomi</taxon>
        <taxon>Actinopterygii</taxon>
        <taxon>Neopterygii</taxon>
        <taxon>Teleostei</taxon>
        <taxon>Neoteleostei</taxon>
        <taxon>Acanthomorphata</taxon>
        <taxon>Ovalentaria</taxon>
        <taxon>Cichlomorphae</taxon>
        <taxon>Cichliformes</taxon>
        <taxon>Cichlidae</taxon>
        <taxon>African cichlids</taxon>
        <taxon>Pseudocrenilabrinae</taxon>
        <taxon>Oreochromini</taxon>
        <taxon>Oreochromis</taxon>
    </lineage>
</organism>
<keyword evidence="6" id="KW-1185">Reference proteome</keyword>
<gene>
    <name evidence="5" type="primary">LOC102078121</name>
</gene>
<dbReference type="HOGENOM" id="CLU_010468_3_3_1"/>
<comment type="similarity">
    <text evidence="1">Belongs to the TRAFAC class TrmE-Era-EngA-EngB-Septin-like GTPase superfamily. AIG1/Toc34/Toc159-like paraseptin GTPase family. IAN subfamily.</text>
</comment>
<sequence length="254" mass="28699">MIVLRPSRGWIYFLSIHSRSLKGVSETPLKPADCQHIIKKAAKMSSAMHSGGGHNAFNIILLGNSGTGKSASGNTLLNAGTHQSRPAQHFFSYPSSTPVTTKCEEITVKMFERLVRVVDTPDFFYEDQPVDEEEIKACKQYCKSRQHVILLVIQLGRFTDGEAGILEKLENKFGRISDRTIILFTHGENLHCDVKQFIGERIHLKHIVEACGGRYHVFKNTSKNSRQVKELIETFEYMFPGFRTKESFPLFCCG</sequence>
<dbReference type="SUPFAM" id="SSF52540">
    <property type="entry name" value="P-loop containing nucleoside triphosphate hydrolases"/>
    <property type="match status" value="1"/>
</dbReference>
<dbReference type="PANTHER" id="PTHR10903:SF188">
    <property type="entry name" value="GTPASE IMAP FAMILY MEMBER 2-LIKE-RELATED"/>
    <property type="match status" value="1"/>
</dbReference>
<evidence type="ECO:0000256" key="2">
    <source>
        <dbReference type="ARBA" id="ARBA00022741"/>
    </source>
</evidence>
<dbReference type="PROSITE" id="PS51720">
    <property type="entry name" value="G_AIG1"/>
    <property type="match status" value="1"/>
</dbReference>
<dbReference type="GeneTree" id="ENSGT00940000166743"/>
<dbReference type="InterPro" id="IPR006703">
    <property type="entry name" value="G_AIG1"/>
</dbReference>
<dbReference type="AlphaFoldDB" id="I3K492"/>
<evidence type="ECO:0000256" key="3">
    <source>
        <dbReference type="ARBA" id="ARBA00023134"/>
    </source>
</evidence>
<dbReference type="Gene3D" id="3.40.50.300">
    <property type="entry name" value="P-loop containing nucleotide triphosphate hydrolases"/>
    <property type="match status" value="1"/>
</dbReference>
<evidence type="ECO:0000259" key="4">
    <source>
        <dbReference type="PROSITE" id="PS51720"/>
    </source>
</evidence>
<dbReference type="Pfam" id="PF04548">
    <property type="entry name" value="AIG1"/>
    <property type="match status" value="1"/>
</dbReference>
<reference evidence="5" key="2">
    <citation type="submission" date="2025-08" db="UniProtKB">
        <authorList>
            <consortium name="Ensembl"/>
        </authorList>
    </citation>
    <scope>IDENTIFICATION</scope>
</reference>
<dbReference type="InterPro" id="IPR045058">
    <property type="entry name" value="GIMA/IAN/Toc"/>
</dbReference>
<name>I3K492_ORENI</name>
<proteinExistence type="inferred from homology"/>
<dbReference type="Proteomes" id="UP000005207">
    <property type="component" value="Linkage group LG7"/>
</dbReference>
<dbReference type="OMA" id="HGENLHC"/>
<dbReference type="InterPro" id="IPR027417">
    <property type="entry name" value="P-loop_NTPase"/>
</dbReference>
<keyword evidence="2" id="KW-0547">Nucleotide-binding</keyword>
<reference evidence="5" key="3">
    <citation type="submission" date="2025-09" db="UniProtKB">
        <authorList>
            <consortium name="Ensembl"/>
        </authorList>
    </citation>
    <scope>IDENTIFICATION</scope>
</reference>
<feature type="domain" description="AIG1-type G" evidence="4">
    <location>
        <begin position="54"/>
        <end position="254"/>
    </location>
</feature>
<dbReference type="PANTHER" id="PTHR10903">
    <property type="entry name" value="GTPASE, IMAP FAMILY MEMBER-RELATED"/>
    <property type="match status" value="1"/>
</dbReference>
<keyword evidence="3" id="KW-0342">GTP-binding</keyword>